<reference evidence="1 2" key="1">
    <citation type="submission" date="2018-11" db="EMBL/GenBank/DDBJ databases">
        <authorList>
            <consortium name="Pathogen Informatics"/>
        </authorList>
    </citation>
    <scope>NUCLEOTIDE SEQUENCE [LARGE SCALE GENOMIC DNA]</scope>
    <source>
        <strain>Denwood</strain>
        <strain evidence="2">Zambia</strain>
    </source>
</reference>
<proteinExistence type="predicted"/>
<dbReference type="STRING" id="31246.A0A183NMH2"/>
<keyword evidence="2" id="KW-1185">Reference proteome</keyword>
<accession>A0A183NMH2</accession>
<gene>
    <name evidence="1" type="ORF">SMTD_LOCUS3308</name>
</gene>
<evidence type="ECO:0000313" key="2">
    <source>
        <dbReference type="Proteomes" id="UP000269396"/>
    </source>
</evidence>
<sequence length="103" mass="11868">MGSNPLRDFVAIGTSLSARTQQFQALLTETSSSPEYFIKDDLTWNKEYDLNSAEVENHAFNFHKTVVGRFRRNKNVEYFEREYCLQETGNVCIFSFGKLIISG</sequence>
<evidence type="ECO:0000313" key="1">
    <source>
        <dbReference type="EMBL" id="VDO94209.1"/>
    </source>
</evidence>
<organism evidence="1 2">
    <name type="scientific">Schistosoma mattheei</name>
    <dbReference type="NCBI Taxonomy" id="31246"/>
    <lineage>
        <taxon>Eukaryota</taxon>
        <taxon>Metazoa</taxon>
        <taxon>Spiralia</taxon>
        <taxon>Lophotrochozoa</taxon>
        <taxon>Platyhelminthes</taxon>
        <taxon>Trematoda</taxon>
        <taxon>Digenea</taxon>
        <taxon>Strigeidida</taxon>
        <taxon>Schistosomatoidea</taxon>
        <taxon>Schistosomatidae</taxon>
        <taxon>Schistosoma</taxon>
    </lineage>
</organism>
<dbReference type="AlphaFoldDB" id="A0A183NMH2"/>
<dbReference type="Proteomes" id="UP000269396">
    <property type="component" value="Unassembled WGS sequence"/>
</dbReference>
<name>A0A183NMH2_9TREM</name>
<dbReference type="EMBL" id="UZAL01005769">
    <property type="protein sequence ID" value="VDO94209.1"/>
    <property type="molecule type" value="Genomic_DNA"/>
</dbReference>
<protein>
    <submittedName>
        <fullName evidence="1">Uncharacterized protein</fullName>
    </submittedName>
</protein>